<dbReference type="PANTHER" id="PTHR38643">
    <property type="entry name" value="PURINE NUCLEOSIDE PERMEASE C285.05-RELATED"/>
    <property type="match status" value="1"/>
</dbReference>
<dbReference type="PIRSF" id="PIRSF013171">
    <property type="entry name" value="Pur_nuclsid_perm"/>
    <property type="match status" value="1"/>
</dbReference>
<evidence type="ECO:0000313" key="1">
    <source>
        <dbReference type="EMBL" id="GHC01229.1"/>
    </source>
</evidence>
<protein>
    <submittedName>
        <fullName evidence="1">Purine nucleoside permease</fullName>
    </submittedName>
</protein>
<dbReference type="InterPro" id="IPR009486">
    <property type="entry name" value="Pur_nuclsid_perm"/>
</dbReference>
<dbReference type="AlphaFoldDB" id="A0A8J3GCT8"/>
<dbReference type="GO" id="GO:0009116">
    <property type="term" value="P:nucleoside metabolic process"/>
    <property type="evidence" value="ECO:0007669"/>
    <property type="project" value="InterPro"/>
</dbReference>
<dbReference type="GO" id="GO:0055085">
    <property type="term" value="P:transmembrane transport"/>
    <property type="evidence" value="ECO:0007669"/>
    <property type="project" value="InterPro"/>
</dbReference>
<dbReference type="Gene3D" id="3.40.50.1580">
    <property type="entry name" value="Nucleoside phosphorylase domain"/>
    <property type="match status" value="1"/>
</dbReference>
<dbReference type="Proteomes" id="UP000642829">
    <property type="component" value="Unassembled WGS sequence"/>
</dbReference>
<dbReference type="EMBL" id="BMXG01000009">
    <property type="protein sequence ID" value="GHC01229.1"/>
    <property type="molecule type" value="Genomic_DNA"/>
</dbReference>
<gene>
    <name evidence="1" type="ORF">GCM10007047_17090</name>
</gene>
<comment type="caution">
    <text evidence="1">The sequence shown here is derived from an EMBL/GenBank/DDBJ whole genome shotgun (WGS) entry which is preliminary data.</text>
</comment>
<dbReference type="Pfam" id="PF06516">
    <property type="entry name" value="NUP"/>
    <property type="match status" value="1"/>
</dbReference>
<dbReference type="PANTHER" id="PTHR38643:SF1">
    <property type="entry name" value="PURINE NUCLEOSIDE PERMEASE C285.05-RELATED"/>
    <property type="match status" value="1"/>
</dbReference>
<reference evidence="1" key="1">
    <citation type="journal article" date="2014" name="Int. J. Syst. Evol. Microbiol.">
        <title>Complete genome sequence of Corynebacterium casei LMG S-19264T (=DSM 44701T), isolated from a smear-ripened cheese.</title>
        <authorList>
            <consortium name="US DOE Joint Genome Institute (JGI-PGF)"/>
            <person name="Walter F."/>
            <person name="Albersmeier A."/>
            <person name="Kalinowski J."/>
            <person name="Ruckert C."/>
        </authorList>
    </citation>
    <scope>NUCLEOTIDE SEQUENCE</scope>
    <source>
        <strain evidence="1">KCTC 12870</strain>
    </source>
</reference>
<proteinExistence type="predicted"/>
<name>A0A8J3GCT8_9BACT</name>
<reference evidence="1" key="2">
    <citation type="submission" date="2020-09" db="EMBL/GenBank/DDBJ databases">
        <authorList>
            <person name="Sun Q."/>
            <person name="Kim S."/>
        </authorList>
    </citation>
    <scope>NUCLEOTIDE SEQUENCE</scope>
    <source>
        <strain evidence="1">KCTC 12870</strain>
    </source>
</reference>
<keyword evidence="2" id="KW-1185">Reference proteome</keyword>
<dbReference type="GO" id="GO:0003824">
    <property type="term" value="F:catalytic activity"/>
    <property type="evidence" value="ECO:0007669"/>
    <property type="project" value="InterPro"/>
</dbReference>
<dbReference type="InterPro" id="IPR035994">
    <property type="entry name" value="Nucleoside_phosphorylase_sf"/>
</dbReference>
<evidence type="ECO:0000313" key="2">
    <source>
        <dbReference type="Proteomes" id="UP000642829"/>
    </source>
</evidence>
<organism evidence="1 2">
    <name type="scientific">Cerasicoccus arenae</name>
    <dbReference type="NCBI Taxonomy" id="424488"/>
    <lineage>
        <taxon>Bacteria</taxon>
        <taxon>Pseudomonadati</taxon>
        <taxon>Verrucomicrobiota</taxon>
        <taxon>Opitutia</taxon>
        <taxon>Puniceicoccales</taxon>
        <taxon>Cerasicoccaceae</taxon>
        <taxon>Cerasicoccus</taxon>
    </lineage>
</organism>
<sequence>MLTPMSAPVKAVLVTMFEPGDDQAGELTPYREAFGLEPIKLPGSGLDFVYANADRTLIALVAGVGTANTAVSLMALGLCGQLDLSNAHWLISGIAGINPHSGALGGVYWADWVVDGDLAHEVDLRSAPEDWPIGIFPLGAREPYGPSTLENGLFGRPYQRFQINPELLRWAMQKTAKIALLDPPELSTPRSEFANYIGAAKAPHVAVGGSLSAARFWHGPHHNEWAEQWVYYWTDGAARFVTSAMEDTGSLHAISQLERMARARLDRVLVLRAGSNFTCPPEGKSAVENLIGENEPNYPGMVAALENVVRVGGAVLREWLR</sequence>
<accession>A0A8J3GCT8</accession>